<name>A0ABQ2I326_9BACT</name>
<dbReference type="PANTHER" id="PTHR23220:SF122">
    <property type="entry name" value="INTEGRIN ALPHA-PS1"/>
    <property type="match status" value="1"/>
</dbReference>
<feature type="domain" description="Secretion system C-terminal sorting" evidence="4">
    <location>
        <begin position="1275"/>
        <end position="1344"/>
    </location>
</feature>
<evidence type="ECO:0000313" key="5">
    <source>
        <dbReference type="EMBL" id="GGM98143.1"/>
    </source>
</evidence>
<dbReference type="InterPro" id="IPR028994">
    <property type="entry name" value="Integrin_alpha_N"/>
</dbReference>
<evidence type="ECO:0000259" key="4">
    <source>
        <dbReference type="Pfam" id="PF18962"/>
    </source>
</evidence>
<dbReference type="InterPro" id="IPR026444">
    <property type="entry name" value="Secre_tail"/>
</dbReference>
<keyword evidence="6" id="KW-1185">Reference proteome</keyword>
<evidence type="ECO:0000256" key="3">
    <source>
        <dbReference type="ARBA" id="ARBA00023180"/>
    </source>
</evidence>
<dbReference type="PRINTS" id="PR01185">
    <property type="entry name" value="INTEGRINA"/>
</dbReference>
<dbReference type="InterPro" id="IPR000413">
    <property type="entry name" value="Integrin_alpha"/>
</dbReference>
<evidence type="ECO:0000256" key="2">
    <source>
        <dbReference type="ARBA" id="ARBA00022737"/>
    </source>
</evidence>
<gene>
    <name evidence="5" type="ORF">GCM10010967_34950</name>
</gene>
<dbReference type="Pfam" id="PF01839">
    <property type="entry name" value="FG-GAP"/>
    <property type="match status" value="12"/>
</dbReference>
<organism evidence="5 6">
    <name type="scientific">Dyadobacter beijingensis</name>
    <dbReference type="NCBI Taxonomy" id="365489"/>
    <lineage>
        <taxon>Bacteria</taxon>
        <taxon>Pseudomonadati</taxon>
        <taxon>Bacteroidota</taxon>
        <taxon>Cytophagia</taxon>
        <taxon>Cytophagales</taxon>
        <taxon>Spirosomataceae</taxon>
        <taxon>Dyadobacter</taxon>
    </lineage>
</organism>
<keyword evidence="3" id="KW-0325">Glycoprotein</keyword>
<dbReference type="RefSeq" id="WP_019940086.1">
    <property type="nucleotide sequence ID" value="NZ_BMLI01000002.1"/>
</dbReference>
<dbReference type="InterPro" id="IPR013517">
    <property type="entry name" value="FG-GAP"/>
</dbReference>
<accession>A0ABQ2I326</accession>
<dbReference type="PANTHER" id="PTHR23220">
    <property type="entry name" value="INTEGRIN ALPHA"/>
    <property type="match status" value="1"/>
</dbReference>
<dbReference type="NCBIfam" id="TIGR04183">
    <property type="entry name" value="Por_Secre_tail"/>
    <property type="match status" value="1"/>
</dbReference>
<dbReference type="Proteomes" id="UP000632339">
    <property type="component" value="Unassembled WGS sequence"/>
</dbReference>
<dbReference type="EMBL" id="BMLI01000002">
    <property type="protein sequence ID" value="GGM98143.1"/>
    <property type="molecule type" value="Genomic_DNA"/>
</dbReference>
<proteinExistence type="predicted"/>
<dbReference type="Pfam" id="PF18962">
    <property type="entry name" value="Por_Secre_tail"/>
    <property type="match status" value="1"/>
</dbReference>
<dbReference type="SMART" id="SM00191">
    <property type="entry name" value="Int_alpha"/>
    <property type="match status" value="14"/>
</dbReference>
<evidence type="ECO:0000313" key="6">
    <source>
        <dbReference type="Proteomes" id="UP000632339"/>
    </source>
</evidence>
<evidence type="ECO:0000256" key="1">
    <source>
        <dbReference type="ARBA" id="ARBA00022729"/>
    </source>
</evidence>
<comment type="caution">
    <text evidence="5">The sequence shown here is derived from an EMBL/GenBank/DDBJ whole genome shotgun (WGS) entry which is preliminary data.</text>
</comment>
<keyword evidence="2" id="KW-0677">Repeat</keyword>
<dbReference type="PROSITE" id="PS51470">
    <property type="entry name" value="FG_GAP"/>
    <property type="match status" value="13"/>
</dbReference>
<reference evidence="6" key="1">
    <citation type="journal article" date="2019" name="Int. J. Syst. Evol. Microbiol.">
        <title>The Global Catalogue of Microorganisms (GCM) 10K type strain sequencing project: providing services to taxonomists for standard genome sequencing and annotation.</title>
        <authorList>
            <consortium name="The Broad Institute Genomics Platform"/>
            <consortium name="The Broad Institute Genome Sequencing Center for Infectious Disease"/>
            <person name="Wu L."/>
            <person name="Ma J."/>
        </authorList>
    </citation>
    <scope>NUCLEOTIDE SEQUENCE [LARGE SCALE GENOMIC DNA]</scope>
    <source>
        <strain evidence="6">CGMCC 1.6375</strain>
    </source>
</reference>
<sequence>MKTLHRLSILLAVIAFCAYPVIRKGFQAKNRKPEKSPDMNALPVSENLIGNIRSTLGKQEYNISYDPQSQTLQSPNRAHNLRASYKPGKFSIRNRIDSAGHNFNLDLIHQGIFADGELLHKTSSAGATEQRDNTLRIHHDGFKEEFINNEDGVRQNFIIESAPSGTKELTVRLQAHGLKARQGEANEIRFYSHSKHGKIEDHLVYNDLHCWDANQKPLLASLELTGNDIAIRVDVEHATYPVTIDPIVSNGNPNNADKVIDINQGNAWLGLSVASAGDVNGDGYSDIIVGAPKYDNGQADEGAAFVFNGTANGLSLAGATLEGNQAGAQAGYAVATAGDFNGDGYSDVLVGVPYYDALFSNEGVVLLYLGSANGIKSNQLPFKNLTGGQQADANWGVSVATAGDVNADGLSDILYGAHEYDNGQHNEGAVMLVYGAVSGIGSNVFLEYNQPDALFGYAIAPAGDINADGYSDILIGARFYDNGEDAEGAAFIYKGGANGLDTSSPIVLESNQPDARMGHSLSSAGDVNGDGYSDIAIGIYMYDNGQANEGAVWVYHGTAAGVGNLPNSTLEVNQTEAQYGWAVNCAGDVNGDGYSDLVVGARYFDKGQNNEGAAFIHHGSANGLLSTPAATIESDQSDAWLGSSVASAGDVNGDGHSDIIVGAYAFDNGQADEGLVLVYHGGPTGVGTAGFTQILGSEAFGQLGCAVASAGDVNGDGYDDVIVGANYYDMGQVDEGLAFLYYGSAAGLNTNTAVILQENKAGARFGAAVAGAGDVNGDGYADVIVGADTYANGQAYEGAVFIYHGSAAGLSTQAAIHFERNFADSYMGGSVACAGDVNRDGYADVIVGADGVNSAYVYKGSANGLTGNPTILQILNQPDARFGGCVASAGDVNGDGYADVIVGADWYDEGQTDEGAAFIFHGSAAGTSTNAAVKFQSNQTNALMGRSVAGAGDINGDGYADVLVSAPDYDKGESNEGIIYIHYGASGGITNATPFEILEINKIDAYFGENAQTAGDVNGDGYSDIIASTANFTDGQQHEGSAFVFHGSSTGIKPAAAFSIQSDINEARLGSDAATAGDINGDGYSDVIIGASGYPNGQKKTGSTFVYYGNNSKGLRNSVRLLNSNLVSPLSHSQFNQPNFVAGLFAKSFIGRNKGKLVWETRGQGMPFSKTANNPITTSTQFTGATPSFSNTTGAATLLGNLVDKAGLTTKLRVRARYAPALAITGQVYGPWRYVQSQLAGFNNAPVPEEVTENTSDAQRPVSQLEDGASAFVAYPNPVADRLFIKIPDPGQLESIYLVNAAGRILRSYPKAVGEVDVSDLKTGAYLLVITNRDGSTSSRKVIVKR</sequence>
<dbReference type="Gene3D" id="2.130.10.130">
    <property type="entry name" value="Integrin alpha, N-terminal"/>
    <property type="match status" value="6"/>
</dbReference>
<dbReference type="InterPro" id="IPR013519">
    <property type="entry name" value="Int_alpha_beta-p"/>
</dbReference>
<keyword evidence="1" id="KW-0732">Signal</keyword>
<dbReference type="SUPFAM" id="SSF69318">
    <property type="entry name" value="Integrin alpha N-terminal domain"/>
    <property type="match status" value="5"/>
</dbReference>
<protein>
    <recommendedName>
        <fullName evidence="4">Secretion system C-terminal sorting domain-containing protein</fullName>
    </recommendedName>
</protein>
<dbReference type="Pfam" id="PF13517">
    <property type="entry name" value="FG-GAP_3"/>
    <property type="match status" value="1"/>
</dbReference>